<comment type="caution">
    <text evidence="1">The sequence shown here is derived from an EMBL/GenBank/DDBJ whole genome shotgun (WGS) entry which is preliminary data.</text>
</comment>
<gene>
    <name evidence="1" type="ORF">P256_02347</name>
</gene>
<sequence length="41" mass="4611">MNFLKQLTTTFLISIASLHTVYAHEESQSAKVDMLLTTQKA</sequence>
<dbReference type="HOGENOM" id="CLU_3264307_0_0_6"/>
<dbReference type="AlphaFoldDB" id="V2TIK0"/>
<dbReference type="Proteomes" id="UP000023785">
    <property type="component" value="Unassembled WGS sequence"/>
</dbReference>
<organism evidence="1 2">
    <name type="scientific">Acinetobacter nectaris CIP 110549</name>
    <dbReference type="NCBI Taxonomy" id="1392540"/>
    <lineage>
        <taxon>Bacteria</taxon>
        <taxon>Pseudomonadati</taxon>
        <taxon>Pseudomonadota</taxon>
        <taxon>Gammaproteobacteria</taxon>
        <taxon>Moraxellales</taxon>
        <taxon>Moraxellaceae</taxon>
        <taxon>Acinetobacter</taxon>
    </lineage>
</organism>
<keyword evidence="2" id="KW-1185">Reference proteome</keyword>
<dbReference type="PATRIC" id="fig|1392540.3.peg.2266"/>
<proteinExistence type="predicted"/>
<accession>V2TIK0</accession>
<name>V2TIK0_9GAMM</name>
<reference evidence="1 2" key="1">
    <citation type="submission" date="2013-10" db="EMBL/GenBank/DDBJ databases">
        <title>The Genome Sequence of Acinetobacter nectaris CIP 110549.</title>
        <authorList>
            <consortium name="The Broad Institute Genomics Platform"/>
            <consortium name="The Broad Institute Genome Sequencing Center for Infectious Disease"/>
            <person name="Cerqueira G."/>
            <person name="Feldgarden M."/>
            <person name="Courvalin P."/>
            <person name="Grillot-Courvalin C."/>
            <person name="Clermont D."/>
            <person name="Rocha E."/>
            <person name="Yoon E.-J."/>
            <person name="Nemec A."/>
            <person name="Young S.K."/>
            <person name="Zeng Q."/>
            <person name="Gargeya S."/>
            <person name="Fitzgerald M."/>
            <person name="Abouelleil A."/>
            <person name="Alvarado L."/>
            <person name="Berlin A.M."/>
            <person name="Chapman S.B."/>
            <person name="Gainer-Dewar J."/>
            <person name="Goldberg J."/>
            <person name="Gnerre S."/>
            <person name="Griggs A."/>
            <person name="Gujja S."/>
            <person name="Hansen M."/>
            <person name="Howarth C."/>
            <person name="Imamovic A."/>
            <person name="Ireland A."/>
            <person name="Larimer J."/>
            <person name="McCowan C."/>
            <person name="Murphy C."/>
            <person name="Pearson M."/>
            <person name="Poon T.W."/>
            <person name="Priest M."/>
            <person name="Roberts A."/>
            <person name="Saif S."/>
            <person name="Shea T."/>
            <person name="Sykes S."/>
            <person name="Wortman J."/>
            <person name="Nusbaum C."/>
            <person name="Birren B."/>
        </authorList>
    </citation>
    <scope>NUCLEOTIDE SEQUENCE [LARGE SCALE GENOMIC DNA]</scope>
    <source>
        <strain evidence="1 2">CIP 110549</strain>
    </source>
</reference>
<protein>
    <submittedName>
        <fullName evidence="1">Uncharacterized protein</fullName>
    </submittedName>
</protein>
<evidence type="ECO:0000313" key="1">
    <source>
        <dbReference type="EMBL" id="ESK37292.1"/>
    </source>
</evidence>
<dbReference type="EMBL" id="AYER01000010">
    <property type="protein sequence ID" value="ESK37292.1"/>
    <property type="molecule type" value="Genomic_DNA"/>
</dbReference>
<evidence type="ECO:0000313" key="2">
    <source>
        <dbReference type="Proteomes" id="UP000023785"/>
    </source>
</evidence>